<name>A0ABD3QT35_9STRA</name>
<dbReference type="AlphaFoldDB" id="A0ABD3QT35"/>
<keyword evidence="4" id="KW-1185">Reference proteome</keyword>
<dbReference type="Proteomes" id="UP001530400">
    <property type="component" value="Unassembled WGS sequence"/>
</dbReference>
<protein>
    <recommendedName>
        <fullName evidence="2">VWFA domain-containing protein</fullName>
    </recommendedName>
</protein>
<dbReference type="InterPro" id="IPR002035">
    <property type="entry name" value="VWF_A"/>
</dbReference>
<dbReference type="SUPFAM" id="SSF53300">
    <property type="entry name" value="vWA-like"/>
    <property type="match status" value="1"/>
</dbReference>
<comment type="caution">
    <text evidence="3">The sequence shown here is derived from an EMBL/GenBank/DDBJ whole genome shotgun (WGS) entry which is preliminary data.</text>
</comment>
<reference evidence="3 4" key="1">
    <citation type="submission" date="2024-10" db="EMBL/GenBank/DDBJ databases">
        <title>Updated reference genomes for cyclostephanoid diatoms.</title>
        <authorList>
            <person name="Roberts W.R."/>
            <person name="Alverson A.J."/>
        </authorList>
    </citation>
    <scope>NUCLEOTIDE SEQUENCE [LARGE SCALE GENOMIC DNA]</scope>
    <source>
        <strain evidence="3 4">AJA010-31</strain>
    </source>
</reference>
<sequence>MSCNFVTLHPSQLRGRVEVEPFELFPAKSKVHDQLWSMKCAPNCVHILTKLDSLKVMLLRLLFLLHALPTAVAQDAILFVCGASYTDASYNCTLNPSCATAQSCPSDKNICFAVPLTGCGIPPTTAPTKTPLQVCGLDYQDAVTRCDVNATCGLGGAECALGESCFAVRPESCWTVAATVPALDAITSTGYSALEAPVGVARTSNEEAAESILRDMEIAVLAFRDHIESVFSSRCDSETLARCAKSNYNECSSTYPNSQCIGATEVIDSPCGKDGNNCNVLLDKTQTTVYLPAELADGPMDNPTDSHVIESICYSRLAEPYMIWNYNNNNAHRMYFGSSTGAFRIIPGHHSETCGQFDPRRRPWFVAASSGPKDVVLVIDVSGSMRGSRGSDLAKDAAISVVQTLSLVDRFAIITFSDEARQIGGEQGLIRATNESKTMMIEHIKNLTFIGETNFYDAFATAFDTIEQTIQDELSSNCNVAILFMTDGEISEGYPGEDDTISLVNDRIEHLATNFNRTTTIFTYSLGQYADYQVTKRLACETNGIWTPIDDFTDDLITAMSSYYKLYASGLGQGGNKDWAVWVEPYMFALGGKMGAGVSAPAYDRSVTPPLFLGVAAVDMYMEYYEEALGNKASSSELLDRFVYRSSRVLCPKIELSQCELEAMRSIGGDESRTCGTCNSTVYQANVPKKCPNQNELPSDVWNNTDLQGKNFTERACCEVLPGGHGTCVSAKLMSDEESPSMSTQTLVGVTSGAAAVILAMLLFTCYLLKRKKSLEQDVPDLTDSDISAINDKVTVIATPVYLTPSAPPFNPAFSTTTEDA</sequence>
<evidence type="ECO:0000256" key="1">
    <source>
        <dbReference type="SAM" id="Phobius"/>
    </source>
</evidence>
<gene>
    <name evidence="3" type="ORF">ACHAWO_000116</name>
</gene>
<accession>A0ABD3QT35</accession>
<dbReference type="Gene3D" id="3.40.50.410">
    <property type="entry name" value="von Willebrand factor, type A domain"/>
    <property type="match status" value="1"/>
</dbReference>
<dbReference type="PANTHER" id="PTHR10166">
    <property type="entry name" value="VOLTAGE-DEPENDENT CALCIUM CHANNEL SUBUNIT ALPHA-2/DELTA-RELATED"/>
    <property type="match status" value="1"/>
</dbReference>
<evidence type="ECO:0000313" key="3">
    <source>
        <dbReference type="EMBL" id="KAL3803287.1"/>
    </source>
</evidence>
<dbReference type="SMART" id="SM00327">
    <property type="entry name" value="VWA"/>
    <property type="match status" value="1"/>
</dbReference>
<dbReference type="PROSITE" id="PS50234">
    <property type="entry name" value="VWFA"/>
    <property type="match status" value="1"/>
</dbReference>
<dbReference type="Pfam" id="PF13519">
    <property type="entry name" value="VWA_2"/>
    <property type="match status" value="1"/>
</dbReference>
<keyword evidence="1" id="KW-1133">Transmembrane helix</keyword>
<feature type="transmembrane region" description="Helical" evidence="1">
    <location>
        <begin position="747"/>
        <end position="769"/>
    </location>
</feature>
<evidence type="ECO:0000259" key="2">
    <source>
        <dbReference type="PROSITE" id="PS50234"/>
    </source>
</evidence>
<organism evidence="3 4">
    <name type="scientific">Cyclotella atomus</name>
    <dbReference type="NCBI Taxonomy" id="382360"/>
    <lineage>
        <taxon>Eukaryota</taxon>
        <taxon>Sar</taxon>
        <taxon>Stramenopiles</taxon>
        <taxon>Ochrophyta</taxon>
        <taxon>Bacillariophyta</taxon>
        <taxon>Coscinodiscophyceae</taxon>
        <taxon>Thalassiosirophycidae</taxon>
        <taxon>Stephanodiscales</taxon>
        <taxon>Stephanodiscaceae</taxon>
        <taxon>Cyclotella</taxon>
    </lineage>
</organism>
<keyword evidence="1" id="KW-0812">Transmembrane</keyword>
<proteinExistence type="predicted"/>
<feature type="domain" description="VWFA" evidence="2">
    <location>
        <begin position="374"/>
        <end position="567"/>
    </location>
</feature>
<keyword evidence="1" id="KW-0472">Membrane</keyword>
<dbReference type="EMBL" id="JALLPJ020000075">
    <property type="protein sequence ID" value="KAL3803287.1"/>
    <property type="molecule type" value="Genomic_DNA"/>
</dbReference>
<dbReference type="PANTHER" id="PTHR10166:SF37">
    <property type="entry name" value="STOLID, ISOFORM H"/>
    <property type="match status" value="1"/>
</dbReference>
<evidence type="ECO:0000313" key="4">
    <source>
        <dbReference type="Proteomes" id="UP001530400"/>
    </source>
</evidence>
<dbReference type="InterPro" id="IPR036465">
    <property type="entry name" value="vWFA_dom_sf"/>
</dbReference>
<dbReference type="InterPro" id="IPR051173">
    <property type="entry name" value="Ca_channel_alpha-2/delta"/>
</dbReference>